<feature type="domain" description="GST C-terminal" evidence="2">
    <location>
        <begin position="87"/>
        <end position="206"/>
    </location>
</feature>
<dbReference type="PROSITE" id="PS50404">
    <property type="entry name" value="GST_NTER"/>
    <property type="match status" value="1"/>
</dbReference>
<organism evidence="3 4">
    <name type="scientific">Puniceispirillum marinum (strain IMCC1322)</name>
    <dbReference type="NCBI Taxonomy" id="488538"/>
    <lineage>
        <taxon>Bacteria</taxon>
        <taxon>Pseudomonadati</taxon>
        <taxon>Pseudomonadota</taxon>
        <taxon>Alphaproteobacteria</taxon>
        <taxon>Candidatus Puniceispirillales</taxon>
        <taxon>Candidatus Puniceispirillaceae</taxon>
        <taxon>Candidatus Puniceispirillum</taxon>
    </lineage>
</organism>
<dbReference type="InterPro" id="IPR040079">
    <property type="entry name" value="Glutathione_S-Trfase"/>
</dbReference>
<dbReference type="STRING" id="488538.SAR116_2368"/>
<dbReference type="InterPro" id="IPR010987">
    <property type="entry name" value="Glutathione-S-Trfase_C-like"/>
</dbReference>
<dbReference type="Proteomes" id="UP000007460">
    <property type="component" value="Chromosome"/>
</dbReference>
<dbReference type="SFLD" id="SFLDG01150">
    <property type="entry name" value="Main.1:_Beta-like"/>
    <property type="match status" value="1"/>
</dbReference>
<keyword evidence="3" id="KW-0808">Transferase</keyword>
<dbReference type="SUPFAM" id="SSF52833">
    <property type="entry name" value="Thioredoxin-like"/>
    <property type="match status" value="1"/>
</dbReference>
<dbReference type="InterPro" id="IPR036282">
    <property type="entry name" value="Glutathione-S-Trfase_C_sf"/>
</dbReference>
<evidence type="ECO:0000313" key="3">
    <source>
        <dbReference type="EMBL" id="ADE40611.1"/>
    </source>
</evidence>
<protein>
    <submittedName>
        <fullName evidence="3">Glutathione S-transferase</fullName>
        <ecNumber evidence="3">2.5.1.18</ecNumber>
    </submittedName>
</protein>
<dbReference type="EC" id="2.5.1.18" evidence="3"/>
<dbReference type="InterPro" id="IPR004045">
    <property type="entry name" value="Glutathione_S-Trfase_N"/>
</dbReference>
<name>D5BPV9_PUNMI</name>
<dbReference type="SFLD" id="SFLDS00019">
    <property type="entry name" value="Glutathione_Transferase_(cytos"/>
    <property type="match status" value="1"/>
</dbReference>
<dbReference type="PANTHER" id="PTHR44051">
    <property type="entry name" value="GLUTATHIONE S-TRANSFERASE-RELATED"/>
    <property type="match status" value="1"/>
</dbReference>
<dbReference type="PROSITE" id="PS50405">
    <property type="entry name" value="GST_CTER"/>
    <property type="match status" value="1"/>
</dbReference>
<dbReference type="KEGG" id="apb:SAR116_2368"/>
<dbReference type="HOGENOM" id="CLU_011226_6_1_5"/>
<evidence type="ECO:0000259" key="2">
    <source>
        <dbReference type="PROSITE" id="PS50405"/>
    </source>
</evidence>
<dbReference type="CDD" id="cd03057">
    <property type="entry name" value="GST_N_Beta"/>
    <property type="match status" value="1"/>
</dbReference>
<dbReference type="Pfam" id="PF02798">
    <property type="entry name" value="GST_N"/>
    <property type="match status" value="1"/>
</dbReference>
<dbReference type="eggNOG" id="COG0625">
    <property type="taxonomic scope" value="Bacteria"/>
</dbReference>
<keyword evidence="4" id="KW-1185">Reference proteome</keyword>
<dbReference type="AlphaFoldDB" id="D5BPV9"/>
<evidence type="ECO:0000313" key="4">
    <source>
        <dbReference type="Proteomes" id="UP000007460"/>
    </source>
</evidence>
<dbReference type="Gene3D" id="1.20.1050.10">
    <property type="match status" value="1"/>
</dbReference>
<dbReference type="SFLD" id="SFLDG00358">
    <property type="entry name" value="Main_(cytGST)"/>
    <property type="match status" value="1"/>
</dbReference>
<proteinExistence type="predicted"/>
<sequence length="206" mass="23148">MIMLTLYYSKMSCAYAPHILLYDAGAEFTAMPVDFETDEQNKPAFLAVNPKGRVPALVTPQGILTENPAILLYIAQLNPDKQLAPTDPFLLAQAQAFNMFIASTVHVAHAHRHRGYRWADDEAAQASMSAKVAENMTLYAQMIEDHYFIGPYVLGDQYSLCDPYLALIIRWFGGDGVELDHFPKLKQHDAMMRARSSVQAVMPFYI</sequence>
<dbReference type="InterPro" id="IPR036249">
    <property type="entry name" value="Thioredoxin-like_sf"/>
</dbReference>
<dbReference type="SUPFAM" id="SSF47616">
    <property type="entry name" value="GST C-terminal domain-like"/>
    <property type="match status" value="1"/>
</dbReference>
<dbReference type="CDD" id="cd03188">
    <property type="entry name" value="GST_C_Beta"/>
    <property type="match status" value="1"/>
</dbReference>
<dbReference type="GO" id="GO:0004364">
    <property type="term" value="F:glutathione transferase activity"/>
    <property type="evidence" value="ECO:0007669"/>
    <property type="project" value="UniProtKB-EC"/>
</dbReference>
<feature type="domain" description="GST N-terminal" evidence="1">
    <location>
        <begin position="1"/>
        <end position="82"/>
    </location>
</feature>
<dbReference type="Gene3D" id="3.40.30.10">
    <property type="entry name" value="Glutaredoxin"/>
    <property type="match status" value="1"/>
</dbReference>
<dbReference type="EMBL" id="CP001751">
    <property type="protein sequence ID" value="ADE40611.1"/>
    <property type="molecule type" value="Genomic_DNA"/>
</dbReference>
<accession>D5BPV9</accession>
<gene>
    <name evidence="3" type="ordered locus">SAR116_2368</name>
</gene>
<dbReference type="PANTHER" id="PTHR44051:SF8">
    <property type="entry name" value="GLUTATHIONE S-TRANSFERASE GSTA"/>
    <property type="match status" value="1"/>
</dbReference>
<evidence type="ECO:0000259" key="1">
    <source>
        <dbReference type="PROSITE" id="PS50404"/>
    </source>
</evidence>
<reference evidence="3 4" key="1">
    <citation type="journal article" date="2010" name="J. Bacteriol.">
        <title>Complete genome sequence of "Candidatus Puniceispirillum marinum" IMCC1322, a representative of the SAR116 clade in the Alphaproteobacteria.</title>
        <authorList>
            <person name="Oh H.M."/>
            <person name="Kwon K.K."/>
            <person name="Kang I."/>
            <person name="Kang S.G."/>
            <person name="Lee J.H."/>
            <person name="Kim S.J."/>
            <person name="Cho J.C."/>
        </authorList>
    </citation>
    <scope>NUCLEOTIDE SEQUENCE [LARGE SCALE GENOMIC DNA]</scope>
    <source>
        <strain evidence="3 4">IMCC1322</strain>
    </source>
</reference>